<name>A0A1R3GTK0_9ROSI</name>
<evidence type="ECO:0000313" key="2">
    <source>
        <dbReference type="EMBL" id="OMO61351.1"/>
    </source>
</evidence>
<dbReference type="Proteomes" id="UP000187203">
    <property type="component" value="Unassembled WGS sequence"/>
</dbReference>
<evidence type="ECO:0000313" key="3">
    <source>
        <dbReference type="Proteomes" id="UP000187203"/>
    </source>
</evidence>
<feature type="compositionally biased region" description="Polar residues" evidence="1">
    <location>
        <begin position="1"/>
        <end position="22"/>
    </location>
</feature>
<feature type="region of interest" description="Disordered" evidence="1">
    <location>
        <begin position="1"/>
        <end position="42"/>
    </location>
</feature>
<dbReference type="AlphaFoldDB" id="A0A1R3GTK0"/>
<proteinExistence type="predicted"/>
<keyword evidence="3" id="KW-1185">Reference proteome</keyword>
<reference evidence="3" key="1">
    <citation type="submission" date="2013-09" db="EMBL/GenBank/DDBJ databases">
        <title>Corchorus olitorius genome sequencing.</title>
        <authorList>
            <person name="Alam M."/>
            <person name="Haque M.S."/>
            <person name="Islam M.S."/>
            <person name="Emdad E.M."/>
            <person name="Islam M.M."/>
            <person name="Ahmed B."/>
            <person name="Halim A."/>
            <person name="Hossen Q.M.M."/>
            <person name="Hossain M.Z."/>
            <person name="Ahmed R."/>
            <person name="Khan M.M."/>
            <person name="Islam R."/>
            <person name="Rashid M.M."/>
            <person name="Khan S.A."/>
            <person name="Rahman M.S."/>
            <person name="Alam M."/>
            <person name="Yahiya A.S."/>
            <person name="Khan M.S."/>
            <person name="Azam M.S."/>
            <person name="Haque T."/>
            <person name="Lashkar M.Z.H."/>
            <person name="Akhand A.I."/>
            <person name="Morshed G."/>
            <person name="Roy S."/>
            <person name="Uddin K.S."/>
            <person name="Rabeya T."/>
            <person name="Hossain A.S."/>
            <person name="Chowdhury A."/>
            <person name="Snigdha A.R."/>
            <person name="Mortoza M.S."/>
            <person name="Matin S.A."/>
            <person name="Hoque S.M.E."/>
            <person name="Islam M.K."/>
            <person name="Roy D.K."/>
            <person name="Haider R."/>
            <person name="Moosa M.M."/>
            <person name="Elias S.M."/>
            <person name="Hasan A.M."/>
            <person name="Jahan S."/>
            <person name="Shafiuddin M."/>
            <person name="Mahmood N."/>
            <person name="Shommy N.S."/>
        </authorList>
    </citation>
    <scope>NUCLEOTIDE SEQUENCE [LARGE SCALE GENOMIC DNA]</scope>
    <source>
        <strain evidence="3">cv. O-4</strain>
    </source>
</reference>
<protein>
    <submittedName>
        <fullName evidence="2">Uncharacterized protein</fullName>
    </submittedName>
</protein>
<accession>A0A1R3GTK0</accession>
<organism evidence="2 3">
    <name type="scientific">Corchorus olitorius</name>
    <dbReference type="NCBI Taxonomy" id="93759"/>
    <lineage>
        <taxon>Eukaryota</taxon>
        <taxon>Viridiplantae</taxon>
        <taxon>Streptophyta</taxon>
        <taxon>Embryophyta</taxon>
        <taxon>Tracheophyta</taxon>
        <taxon>Spermatophyta</taxon>
        <taxon>Magnoliopsida</taxon>
        <taxon>eudicotyledons</taxon>
        <taxon>Gunneridae</taxon>
        <taxon>Pentapetalae</taxon>
        <taxon>rosids</taxon>
        <taxon>malvids</taxon>
        <taxon>Malvales</taxon>
        <taxon>Malvaceae</taxon>
        <taxon>Grewioideae</taxon>
        <taxon>Apeibeae</taxon>
        <taxon>Corchorus</taxon>
    </lineage>
</organism>
<dbReference type="EMBL" id="AWUE01021683">
    <property type="protein sequence ID" value="OMO61351.1"/>
    <property type="molecule type" value="Genomic_DNA"/>
</dbReference>
<gene>
    <name evidence="2" type="ORF">COLO4_33453</name>
</gene>
<feature type="compositionally biased region" description="Low complexity" evidence="1">
    <location>
        <begin position="23"/>
        <end position="33"/>
    </location>
</feature>
<comment type="caution">
    <text evidence="2">The sequence shown here is derived from an EMBL/GenBank/DDBJ whole genome shotgun (WGS) entry which is preliminary data.</text>
</comment>
<sequence>MAAQILSVSIPSSQEDSNQNMASSTVNTPQSSSSKKRSPAWDEFPMLSAEELALIHPNGGGKAKARCSCS</sequence>
<evidence type="ECO:0000256" key="1">
    <source>
        <dbReference type="SAM" id="MobiDB-lite"/>
    </source>
</evidence>